<organism evidence="4 5">
    <name type="scientific">Lomentospora prolificans</name>
    <dbReference type="NCBI Taxonomy" id="41688"/>
    <lineage>
        <taxon>Eukaryota</taxon>
        <taxon>Fungi</taxon>
        <taxon>Dikarya</taxon>
        <taxon>Ascomycota</taxon>
        <taxon>Pezizomycotina</taxon>
        <taxon>Sordariomycetes</taxon>
        <taxon>Hypocreomycetidae</taxon>
        <taxon>Microascales</taxon>
        <taxon>Microascaceae</taxon>
        <taxon>Lomentospora</taxon>
    </lineage>
</organism>
<keyword evidence="2" id="KW-1133">Transmembrane helix</keyword>
<dbReference type="PANTHER" id="PTHR11200">
    <property type="entry name" value="INOSITOL 5-PHOSPHATASE"/>
    <property type="match status" value="1"/>
</dbReference>
<dbReference type="InParanoid" id="A0A2N3N9P2"/>
<evidence type="ECO:0000313" key="5">
    <source>
        <dbReference type="Proteomes" id="UP000233524"/>
    </source>
</evidence>
<evidence type="ECO:0000256" key="1">
    <source>
        <dbReference type="SAM" id="MobiDB-lite"/>
    </source>
</evidence>
<keyword evidence="2" id="KW-0812">Transmembrane</keyword>
<feature type="region of interest" description="Disordered" evidence="1">
    <location>
        <begin position="1"/>
        <end position="26"/>
    </location>
</feature>
<dbReference type="Proteomes" id="UP000233524">
    <property type="component" value="Unassembled WGS sequence"/>
</dbReference>
<dbReference type="SMART" id="SM00128">
    <property type="entry name" value="IPPc"/>
    <property type="match status" value="1"/>
</dbReference>
<keyword evidence="2" id="KW-0472">Membrane</keyword>
<dbReference type="AlphaFoldDB" id="A0A2N3N9P2"/>
<reference evidence="4 5" key="1">
    <citation type="journal article" date="2017" name="G3 (Bethesda)">
        <title>First Draft Genome Sequence of the Pathogenic Fungus Lomentospora prolificans (Formerly Scedosporium prolificans).</title>
        <authorList>
            <person name="Luo R."/>
            <person name="Zimin A."/>
            <person name="Workman R."/>
            <person name="Fan Y."/>
            <person name="Pertea G."/>
            <person name="Grossman N."/>
            <person name="Wear M.P."/>
            <person name="Jia B."/>
            <person name="Miller H."/>
            <person name="Casadevall A."/>
            <person name="Timp W."/>
            <person name="Zhang S.X."/>
            <person name="Salzberg S.L."/>
        </authorList>
    </citation>
    <scope>NUCLEOTIDE SEQUENCE [LARGE SCALE GENOMIC DNA]</scope>
    <source>
        <strain evidence="4 5">JHH-5317</strain>
    </source>
</reference>
<comment type="caution">
    <text evidence="4">The sequence shown here is derived from an EMBL/GenBank/DDBJ whole genome shotgun (WGS) entry which is preliminary data.</text>
</comment>
<evidence type="ECO:0000256" key="2">
    <source>
        <dbReference type="SAM" id="Phobius"/>
    </source>
</evidence>
<dbReference type="SUPFAM" id="SSF56219">
    <property type="entry name" value="DNase I-like"/>
    <property type="match status" value="1"/>
</dbReference>
<dbReference type="InterPro" id="IPR036691">
    <property type="entry name" value="Endo/exonu/phosph_ase_sf"/>
</dbReference>
<keyword evidence="5" id="KW-1185">Reference proteome</keyword>
<proteinExistence type="predicted"/>
<evidence type="ECO:0000259" key="3">
    <source>
        <dbReference type="SMART" id="SM00128"/>
    </source>
</evidence>
<name>A0A2N3N9P2_9PEZI</name>
<dbReference type="PANTHER" id="PTHR11200:SF286">
    <property type="entry name" value="5-PHOSPHATASE, PUTATIVE (AFU_ORTHOLOGUE AFUA_5G07600)-RELATED"/>
    <property type="match status" value="1"/>
</dbReference>
<dbReference type="OrthoDB" id="62798at2759"/>
<accession>A0A2N3N9P2</accession>
<dbReference type="InterPro" id="IPR046985">
    <property type="entry name" value="IP5"/>
</dbReference>
<sequence>MFRRTKAPNTQESPAQPVARGNLSSPTAAVGDLQSSVSTMTPSTAVDVFFLTFNCAKNFIDVPVFATHLHTAFKQRAELPDLVVFSLQEVAPIAYSFIGSYFLNPYLTRYEEALNLAADAVNNPESQGDALSDHGPASLLSRVRLAPPVYTLVRSKNVGMTSILLFARDSKTVADIQEAEVGFGTAEMGNKGAVGLRIVYEPLGTDKSSEMTFVATHLAAMEWNLARRNANWAAIMRGLTFDNPEKILRPREASASSSTGASPADSENEHVSVEEAVRLLHDQHNEETLFMQEKLHDISVFKPTSHLFIGGDLNYRISTTSPPPDATFPSLDPESEHYYPRFFPLDQLTRERLAGRTLHGLSEHKVDFPPTYKYDIVSEAGKPTDPLTVPWKFAPHRYPSWTDRILFLDVAPWTKARLSNAPEMKVQAYDCMPVVASSDHRPVFLRVDVPIIDREDLIPPRGLENGVGAAVAAEWNSDPRMKLPVTIDPEAWERRMAARKKEVVAGWSMFLWSTQEGALILGTLMVAMVGGWWLYNGW</sequence>
<dbReference type="GO" id="GO:0046856">
    <property type="term" value="P:phosphatidylinositol dephosphorylation"/>
    <property type="evidence" value="ECO:0007669"/>
    <property type="project" value="InterPro"/>
</dbReference>
<feature type="compositionally biased region" description="Low complexity" evidence="1">
    <location>
        <begin position="253"/>
        <end position="265"/>
    </location>
</feature>
<feature type="domain" description="Inositol polyphosphate-related phosphatase" evidence="3">
    <location>
        <begin position="44"/>
        <end position="455"/>
    </location>
</feature>
<dbReference type="EMBL" id="NLAX01000010">
    <property type="protein sequence ID" value="PKS09166.1"/>
    <property type="molecule type" value="Genomic_DNA"/>
</dbReference>
<dbReference type="GO" id="GO:0004439">
    <property type="term" value="F:phosphatidylinositol-4,5-bisphosphate 5-phosphatase activity"/>
    <property type="evidence" value="ECO:0007669"/>
    <property type="project" value="TreeGrafter"/>
</dbReference>
<dbReference type="InterPro" id="IPR000300">
    <property type="entry name" value="IPPc"/>
</dbReference>
<dbReference type="STRING" id="41688.A0A2N3N9P2"/>
<feature type="transmembrane region" description="Helical" evidence="2">
    <location>
        <begin position="517"/>
        <end position="535"/>
    </location>
</feature>
<gene>
    <name evidence="4" type="ORF">jhhlp_003780</name>
</gene>
<protein>
    <recommendedName>
        <fullName evidence="3">Inositol polyphosphate-related phosphatase domain-containing protein</fullName>
    </recommendedName>
</protein>
<feature type="region of interest" description="Disordered" evidence="1">
    <location>
        <begin position="251"/>
        <end position="271"/>
    </location>
</feature>
<dbReference type="Pfam" id="PF22669">
    <property type="entry name" value="Exo_endo_phos2"/>
    <property type="match status" value="1"/>
</dbReference>
<dbReference type="Gene3D" id="3.60.10.10">
    <property type="entry name" value="Endonuclease/exonuclease/phosphatase"/>
    <property type="match status" value="1"/>
</dbReference>
<evidence type="ECO:0000313" key="4">
    <source>
        <dbReference type="EMBL" id="PKS09166.1"/>
    </source>
</evidence>
<dbReference type="VEuPathDB" id="FungiDB:jhhlp_003780"/>